<evidence type="ECO:0000313" key="4">
    <source>
        <dbReference type="WBParaSite" id="TTAC_0000118701-mRNA-1"/>
    </source>
</evidence>
<evidence type="ECO:0000313" key="2">
    <source>
        <dbReference type="EMBL" id="VDM17596.1"/>
    </source>
</evidence>
<dbReference type="Pfam" id="PF16669">
    <property type="entry name" value="TTC5_OB"/>
    <property type="match status" value="1"/>
</dbReference>
<dbReference type="InterPro" id="IPR011990">
    <property type="entry name" value="TPR-like_helical_dom_sf"/>
</dbReference>
<proteinExistence type="predicted"/>
<dbReference type="Proteomes" id="UP000274429">
    <property type="component" value="Unassembled WGS sequence"/>
</dbReference>
<sequence>MHVITISEGKQIPDQLLFSLVIRTLRFCDLSNPLTLLPFNERLDNFSGALSNWFKAALLDPAWPAPRTNAIRCLNALEKIHTTVHALESKTATKATRKRVASLISLLSSSTNSMNRLLGPFQSYRYQTFADLAKGSNPGVVCCGGVVTSLPADSELTLNLLLVDAMGAFLAMRIFQIGKGLGPSTKDVVAIPNPILEHCMISADLIRLIRAFDACVRAEGAESAEEEDSELGQGDTKVLDLDHLESLHFLVLRVSSPHMLCVNGSRVGRAWTAAAVPKNVFFSST</sequence>
<feature type="domain" description="Tetratricopeptide repeat protein 5 OB fold" evidence="1">
    <location>
        <begin position="124"/>
        <end position="202"/>
    </location>
</feature>
<dbReference type="Gene3D" id="2.40.50.550">
    <property type="match status" value="1"/>
</dbReference>
<name>A0A0R3WKE9_HYDTA</name>
<reference evidence="4" key="1">
    <citation type="submission" date="2017-02" db="UniProtKB">
        <authorList>
            <consortium name="WormBaseParasite"/>
        </authorList>
    </citation>
    <scope>IDENTIFICATION</scope>
</reference>
<gene>
    <name evidence="2" type="ORF">TTAC_LOCUS1188</name>
</gene>
<evidence type="ECO:0000313" key="3">
    <source>
        <dbReference type="Proteomes" id="UP000274429"/>
    </source>
</evidence>
<keyword evidence="3" id="KW-1185">Reference proteome</keyword>
<dbReference type="STRING" id="6205.A0A0R3WKE9"/>
<organism evidence="4">
    <name type="scientific">Hydatigena taeniaeformis</name>
    <name type="common">Feline tapeworm</name>
    <name type="synonym">Taenia taeniaeformis</name>
    <dbReference type="NCBI Taxonomy" id="6205"/>
    <lineage>
        <taxon>Eukaryota</taxon>
        <taxon>Metazoa</taxon>
        <taxon>Spiralia</taxon>
        <taxon>Lophotrochozoa</taxon>
        <taxon>Platyhelminthes</taxon>
        <taxon>Cestoda</taxon>
        <taxon>Eucestoda</taxon>
        <taxon>Cyclophyllidea</taxon>
        <taxon>Taeniidae</taxon>
        <taxon>Hydatigera</taxon>
    </lineage>
</organism>
<accession>A0A0R3WKE9</accession>
<dbReference type="InterPro" id="IPR038645">
    <property type="entry name" value="TTC5_OB_sf"/>
</dbReference>
<dbReference type="AlphaFoldDB" id="A0A0R3WKE9"/>
<dbReference type="Gene3D" id="1.25.40.10">
    <property type="entry name" value="Tetratricopeptide repeat domain"/>
    <property type="match status" value="1"/>
</dbReference>
<protein>
    <submittedName>
        <fullName evidence="4">TTC5_OB domain-containing protein</fullName>
    </submittedName>
</protein>
<evidence type="ECO:0000259" key="1">
    <source>
        <dbReference type="Pfam" id="PF16669"/>
    </source>
</evidence>
<reference evidence="2 3" key="2">
    <citation type="submission" date="2018-11" db="EMBL/GenBank/DDBJ databases">
        <authorList>
            <consortium name="Pathogen Informatics"/>
        </authorList>
    </citation>
    <scope>NUCLEOTIDE SEQUENCE [LARGE SCALE GENOMIC DNA]</scope>
</reference>
<dbReference type="InterPro" id="IPR032076">
    <property type="entry name" value="TTC5_OB"/>
</dbReference>
<dbReference type="OrthoDB" id="423589at2759"/>
<dbReference type="EMBL" id="UYWX01000207">
    <property type="protein sequence ID" value="VDM17596.1"/>
    <property type="molecule type" value="Genomic_DNA"/>
</dbReference>
<dbReference type="WBParaSite" id="TTAC_0000118701-mRNA-1">
    <property type="protein sequence ID" value="TTAC_0000118701-mRNA-1"/>
    <property type="gene ID" value="TTAC_0000118701"/>
</dbReference>